<sequence length="21" mass="2693">MRSERRTPRYTTQWNELLQVK</sequence>
<proteinExistence type="predicted"/>
<organism evidence="2 3">
    <name type="scientific">Vreelandella aquamarina</name>
    <dbReference type="NCBI Taxonomy" id="77097"/>
    <lineage>
        <taxon>Bacteria</taxon>
        <taxon>Pseudomonadati</taxon>
        <taxon>Pseudomonadota</taxon>
        <taxon>Gammaproteobacteria</taxon>
        <taxon>Oceanospirillales</taxon>
        <taxon>Halomonadaceae</taxon>
        <taxon>Vreelandella</taxon>
    </lineage>
</organism>
<feature type="domain" description="DUF4113" evidence="1">
    <location>
        <begin position="1"/>
        <end position="20"/>
    </location>
</feature>
<evidence type="ECO:0000313" key="3">
    <source>
        <dbReference type="Proteomes" id="UP000463949"/>
    </source>
</evidence>
<dbReference type="EMBL" id="CP024621">
    <property type="protein sequence ID" value="QHD51548.1"/>
    <property type="molecule type" value="Genomic_DNA"/>
</dbReference>
<dbReference type="Proteomes" id="UP000463949">
    <property type="component" value="Chromosome"/>
</dbReference>
<dbReference type="InterPro" id="IPR025188">
    <property type="entry name" value="DUF4113"/>
</dbReference>
<dbReference type="AlphaFoldDB" id="A0A857GQB4"/>
<dbReference type="Pfam" id="PF13438">
    <property type="entry name" value="DUF4113"/>
    <property type="match status" value="1"/>
</dbReference>
<evidence type="ECO:0000259" key="1">
    <source>
        <dbReference type="Pfam" id="PF13438"/>
    </source>
</evidence>
<protein>
    <recommendedName>
        <fullName evidence="1">DUF4113 domain-containing protein</fullName>
    </recommendedName>
</protein>
<gene>
    <name evidence="2" type="ORF">CTT34_09100</name>
</gene>
<name>A0A857GQB4_9GAMM</name>
<dbReference type="KEGG" id="hmd:CTT34_09100"/>
<accession>A0A857GQB4</accession>
<reference evidence="2 3" key="1">
    <citation type="submission" date="2017-10" db="EMBL/GenBank/DDBJ databases">
        <title>Coral associated bacteria.</title>
        <authorList>
            <person name="Wang X."/>
        </authorList>
    </citation>
    <scope>NUCLEOTIDE SEQUENCE [LARGE SCALE GENOMIC DNA]</scope>
    <source>
        <strain evidence="2 3">SCSIO 43005</strain>
    </source>
</reference>
<evidence type="ECO:0000313" key="2">
    <source>
        <dbReference type="EMBL" id="QHD51548.1"/>
    </source>
</evidence>